<gene>
    <name evidence="1" type="ORF">GUH15_23435</name>
</gene>
<dbReference type="EMBL" id="JAABFR010001864">
    <property type="protein sequence ID" value="MBD4338951.1"/>
    <property type="molecule type" value="Genomic_DNA"/>
</dbReference>
<proteinExistence type="predicted"/>
<protein>
    <submittedName>
        <fullName evidence="1">DNA recombination/repair protein RecA</fullName>
    </submittedName>
</protein>
<dbReference type="SUPFAM" id="SSF52540">
    <property type="entry name" value="P-loop containing nucleoside triphosphate hydrolases"/>
    <property type="match status" value="1"/>
</dbReference>
<organism evidence="1 2">
    <name type="scientific">Xanthomonas citri pv. citri</name>
    <dbReference type="NCBI Taxonomy" id="611301"/>
    <lineage>
        <taxon>Bacteria</taxon>
        <taxon>Pseudomonadati</taxon>
        <taxon>Pseudomonadota</taxon>
        <taxon>Gammaproteobacteria</taxon>
        <taxon>Lysobacterales</taxon>
        <taxon>Lysobacteraceae</taxon>
        <taxon>Xanthomonas</taxon>
    </lineage>
</organism>
<accession>A0A8I0L9E8</accession>
<dbReference type="InterPro" id="IPR027417">
    <property type="entry name" value="P-loop_NTPase"/>
</dbReference>
<evidence type="ECO:0000313" key="1">
    <source>
        <dbReference type="EMBL" id="MBD4338951.1"/>
    </source>
</evidence>
<dbReference type="Proteomes" id="UP000653002">
    <property type="component" value="Unassembled WGS sequence"/>
</dbReference>
<feature type="non-terminal residue" evidence="1">
    <location>
        <position position="53"/>
    </location>
</feature>
<reference evidence="1" key="1">
    <citation type="submission" date="2020-01" db="EMBL/GenBank/DDBJ databases">
        <authorList>
            <person name="Richard D."/>
        </authorList>
    </citation>
    <scope>NUCLEOTIDE SEQUENCE</scope>
    <source>
        <strain evidence="1">JP541</strain>
    </source>
</reference>
<comment type="caution">
    <text evidence="1">The sequence shown here is derived from an EMBL/GenBank/DDBJ whole genome shotgun (WGS) entry which is preliminary data.</text>
</comment>
<sequence length="53" mass="5803">MKKKFSGFSIAAEEDDSKLPWLPSRFLAFNHVLGGGIPYGKILELFGTESSGK</sequence>
<dbReference type="AlphaFoldDB" id="A0A8I0L9E8"/>
<evidence type="ECO:0000313" key="2">
    <source>
        <dbReference type="Proteomes" id="UP000653002"/>
    </source>
</evidence>
<name>A0A8I0L9E8_XANCI</name>
<dbReference type="Gene3D" id="3.40.50.300">
    <property type="entry name" value="P-loop containing nucleotide triphosphate hydrolases"/>
    <property type="match status" value="1"/>
</dbReference>